<gene>
    <name evidence="10 15" type="primary">rpe</name>
    <name evidence="15" type="ORF">CFE62_004520</name>
</gene>
<comment type="caution">
    <text evidence="15">The sequence shown here is derived from an EMBL/GenBank/DDBJ whole genome shotgun (WGS) entry which is preliminary data.</text>
</comment>
<dbReference type="InterPro" id="IPR026019">
    <property type="entry name" value="Ribul_P_3_epim"/>
</dbReference>
<dbReference type="SUPFAM" id="SSF51366">
    <property type="entry name" value="Ribulose-phoshate binding barrel"/>
    <property type="match status" value="1"/>
</dbReference>
<dbReference type="Proteomes" id="UP000226429">
    <property type="component" value="Unassembled WGS sequence"/>
</dbReference>
<feature type="binding site" evidence="10 14">
    <location>
        <position position="9"/>
    </location>
    <ligand>
        <name>substrate</name>
    </ligand>
</feature>
<comment type="cofactor">
    <cofactor evidence="5">
        <name>Fe(2+)</name>
        <dbReference type="ChEBI" id="CHEBI:29033"/>
    </cofactor>
</comment>
<keyword evidence="13" id="KW-0170">Cobalt</keyword>
<dbReference type="NCBIfam" id="TIGR01163">
    <property type="entry name" value="rpe"/>
    <property type="match status" value="1"/>
</dbReference>
<comment type="function">
    <text evidence="10">Catalyzes the reversible epimerization of D-ribulose 5-phosphate to D-xylulose 5-phosphate.</text>
</comment>
<comment type="catalytic activity">
    <reaction evidence="1 10 11">
        <text>D-ribulose 5-phosphate = D-xylulose 5-phosphate</text>
        <dbReference type="Rhea" id="RHEA:13677"/>
        <dbReference type="ChEBI" id="CHEBI:57737"/>
        <dbReference type="ChEBI" id="CHEBI:58121"/>
        <dbReference type="EC" id="5.1.3.1"/>
    </reaction>
</comment>
<feature type="active site" description="Proton acceptor" evidence="10 12">
    <location>
        <position position="36"/>
    </location>
</feature>
<keyword evidence="9 10" id="KW-0413">Isomerase</keyword>
<proteinExistence type="inferred from homology"/>
<keyword evidence="8 10" id="KW-0479">Metal-binding</keyword>
<comment type="cofactor">
    <cofactor evidence="10 13">
        <name>a divalent metal cation</name>
        <dbReference type="ChEBI" id="CHEBI:60240"/>
    </cofactor>
    <text evidence="10 13">Binds 1 divalent metal cation per subunit.</text>
</comment>
<dbReference type="GO" id="GO:0046872">
    <property type="term" value="F:metal ion binding"/>
    <property type="evidence" value="ECO:0007669"/>
    <property type="project" value="UniProtKB-UniRule"/>
</dbReference>
<feature type="binding site" evidence="10 14">
    <location>
        <position position="68"/>
    </location>
    <ligand>
        <name>substrate</name>
    </ligand>
</feature>
<feature type="binding site" evidence="10 13">
    <location>
        <position position="36"/>
    </location>
    <ligand>
        <name>a divalent metal cation</name>
        <dbReference type="ChEBI" id="CHEBI:60240"/>
    </ligand>
</feature>
<dbReference type="PIRSF" id="PIRSF001461">
    <property type="entry name" value="RPE"/>
    <property type="match status" value="1"/>
</dbReference>
<evidence type="ECO:0000256" key="14">
    <source>
        <dbReference type="PIRSR" id="PIRSR001461-3"/>
    </source>
</evidence>
<accession>A0A370CH69</accession>
<evidence type="ECO:0000256" key="2">
    <source>
        <dbReference type="ARBA" id="ARBA00001936"/>
    </source>
</evidence>
<evidence type="ECO:0000256" key="7">
    <source>
        <dbReference type="ARBA" id="ARBA00013188"/>
    </source>
</evidence>
<keyword evidence="13" id="KW-0464">Manganese</keyword>
<dbReference type="AlphaFoldDB" id="A0A370CH69"/>
<dbReference type="InterPro" id="IPR000056">
    <property type="entry name" value="Ribul_P_3_epim-like"/>
</dbReference>
<dbReference type="PANTHER" id="PTHR11749">
    <property type="entry name" value="RIBULOSE-5-PHOSPHATE-3-EPIMERASE"/>
    <property type="match status" value="1"/>
</dbReference>
<dbReference type="CDD" id="cd00429">
    <property type="entry name" value="RPE"/>
    <property type="match status" value="1"/>
</dbReference>
<comment type="similarity">
    <text evidence="6 10 11">Belongs to the ribulose-phosphate 3-epimerase family.</text>
</comment>
<dbReference type="NCBIfam" id="NF004076">
    <property type="entry name" value="PRK05581.1-4"/>
    <property type="match status" value="1"/>
</dbReference>
<dbReference type="Pfam" id="PF00834">
    <property type="entry name" value="Ribul_P_3_epim"/>
    <property type="match status" value="1"/>
</dbReference>
<feature type="active site" description="Proton donor" evidence="10 12">
    <location>
        <position position="178"/>
    </location>
</feature>
<comment type="cofactor">
    <cofactor evidence="4">
        <name>Zn(2+)</name>
        <dbReference type="ChEBI" id="CHEBI:29105"/>
    </cofactor>
</comment>
<dbReference type="HAMAP" id="MF_02227">
    <property type="entry name" value="RPE"/>
    <property type="match status" value="1"/>
</dbReference>
<evidence type="ECO:0000313" key="16">
    <source>
        <dbReference type="Proteomes" id="UP000226429"/>
    </source>
</evidence>
<dbReference type="InterPro" id="IPR011060">
    <property type="entry name" value="RibuloseP-bd_barrel"/>
</dbReference>
<evidence type="ECO:0000256" key="9">
    <source>
        <dbReference type="ARBA" id="ARBA00023235"/>
    </source>
</evidence>
<dbReference type="GO" id="GO:0005737">
    <property type="term" value="C:cytoplasm"/>
    <property type="evidence" value="ECO:0007669"/>
    <property type="project" value="UniProtKB-ARBA"/>
</dbReference>
<sequence>MQQPIISASILSADMGYLAKESASVLKAGADSLHIDVMDNYFVPNLTFGPLVCHALRKHLPKAFLDVHLMVKPVDDLISAFAKAGANQISFHPEASCDIAKNIKQIHSLGCKAGLAINPETPLTCLGSVWQQLDFILIMSVHPGFAEQTFIPEILSKISAAKQLIAKHNRPNLRLGVDGGIKKSNITAVANAGADTFILGSGIFNSADYKACLTELRLSLTHKEK</sequence>
<dbReference type="GO" id="GO:0004750">
    <property type="term" value="F:D-ribulose-phosphate 3-epimerase activity"/>
    <property type="evidence" value="ECO:0007669"/>
    <property type="project" value="UniProtKB-UniRule"/>
</dbReference>
<comment type="cofactor">
    <cofactor evidence="3">
        <name>Co(2+)</name>
        <dbReference type="ChEBI" id="CHEBI:48828"/>
    </cofactor>
</comment>
<evidence type="ECO:0000256" key="8">
    <source>
        <dbReference type="ARBA" id="ARBA00022723"/>
    </source>
</evidence>
<feature type="binding site" evidence="14">
    <location>
        <position position="180"/>
    </location>
    <ligand>
        <name>substrate</name>
    </ligand>
</feature>
<name>A0A370CH69_9COXI</name>
<comment type="caution">
    <text evidence="10">Lacks conserved residue(s) required for the propagation of feature annotation.</text>
</comment>
<comment type="cofactor">
    <cofactor evidence="2">
        <name>Mn(2+)</name>
        <dbReference type="ChEBI" id="CHEBI:29035"/>
    </cofactor>
</comment>
<evidence type="ECO:0000256" key="3">
    <source>
        <dbReference type="ARBA" id="ARBA00001941"/>
    </source>
</evidence>
<evidence type="ECO:0000256" key="6">
    <source>
        <dbReference type="ARBA" id="ARBA00009541"/>
    </source>
</evidence>
<comment type="pathway">
    <text evidence="10">Carbohydrate degradation.</text>
</comment>
<keyword evidence="10 11" id="KW-0119">Carbohydrate metabolism</keyword>
<reference evidence="15 16" key="2">
    <citation type="journal article" date="2018" name="J. Invertebr. Pathol.">
        <title>'Candidatus Aquirickettsiella gammari' (Gammaproteobacteria: Legionellales: Coxiellaceae): A bacterial pathogen of the freshwater crustacean Gammarus fossarum (Malacostraca: Amphipoda).</title>
        <authorList>
            <person name="Bojko J."/>
            <person name="Dunn A.M."/>
            <person name="Stebbing P.D."/>
            <person name="van Aerle R."/>
            <person name="Bacela-Spychalska K."/>
            <person name="Bean T.P."/>
            <person name="Urrutia A."/>
            <person name="Stentiford G.D."/>
        </authorList>
    </citation>
    <scope>NUCLEOTIDE SEQUENCE [LARGE SCALE GENOMIC DNA]</scope>
    <source>
        <strain evidence="15">RA15029</strain>
    </source>
</reference>
<reference evidence="15 16" key="1">
    <citation type="journal article" date="2017" name="Int. J. Syst. Evol. Microbiol.">
        <title>Aquarickettsiella crustaci n. gen. n. sp. (Gammaproteobacteria: Legionellales: Coxiellaceae); a bacterial pathogen of the freshwater crustacean: Gammarus fossarum (Malacostraca: Amphipoda).</title>
        <authorList>
            <person name="Bojko J."/>
            <person name="Dunn A.M."/>
            <person name="Stebbing P.D."/>
            <person name="Van Aerle R."/>
            <person name="Bacela-Spychalska K."/>
            <person name="Bean T.P."/>
            <person name="Stentiford G.D."/>
        </authorList>
    </citation>
    <scope>NUCLEOTIDE SEQUENCE [LARGE SCALE GENOMIC DNA]</scope>
    <source>
        <strain evidence="15">RA15029</strain>
    </source>
</reference>
<evidence type="ECO:0000256" key="13">
    <source>
        <dbReference type="PIRSR" id="PIRSR001461-2"/>
    </source>
</evidence>
<feature type="binding site" evidence="10">
    <location>
        <begin position="178"/>
        <end position="180"/>
    </location>
    <ligand>
        <name>substrate</name>
    </ligand>
</feature>
<evidence type="ECO:0000256" key="11">
    <source>
        <dbReference type="PIRNR" id="PIRNR001461"/>
    </source>
</evidence>
<dbReference type="GO" id="GO:0019323">
    <property type="term" value="P:pentose catabolic process"/>
    <property type="evidence" value="ECO:0007669"/>
    <property type="project" value="UniProtKB-UniRule"/>
</dbReference>
<feature type="binding site" evidence="10 13">
    <location>
        <position position="178"/>
    </location>
    <ligand>
        <name>a divalent metal cation</name>
        <dbReference type="ChEBI" id="CHEBI:60240"/>
    </ligand>
</feature>
<feature type="binding site" evidence="10 13">
    <location>
        <position position="68"/>
    </location>
    <ligand>
        <name>a divalent metal cation</name>
        <dbReference type="ChEBI" id="CHEBI:60240"/>
    </ligand>
</feature>
<evidence type="ECO:0000313" key="15">
    <source>
        <dbReference type="EMBL" id="RDH40279.1"/>
    </source>
</evidence>
<dbReference type="EMBL" id="NMOS02000011">
    <property type="protein sequence ID" value="RDH40279.1"/>
    <property type="molecule type" value="Genomic_DNA"/>
</dbReference>
<dbReference type="Gene3D" id="3.20.20.70">
    <property type="entry name" value="Aldolase class I"/>
    <property type="match status" value="1"/>
</dbReference>
<evidence type="ECO:0000256" key="5">
    <source>
        <dbReference type="ARBA" id="ARBA00001954"/>
    </source>
</evidence>
<dbReference type="InterPro" id="IPR013785">
    <property type="entry name" value="Aldolase_TIM"/>
</dbReference>
<dbReference type="EC" id="5.1.3.1" evidence="7 10"/>
<evidence type="ECO:0000256" key="4">
    <source>
        <dbReference type="ARBA" id="ARBA00001947"/>
    </source>
</evidence>
<keyword evidence="13" id="KW-0862">Zinc</keyword>
<dbReference type="FunFam" id="3.20.20.70:FF:000004">
    <property type="entry name" value="Ribulose-phosphate 3-epimerase"/>
    <property type="match status" value="1"/>
</dbReference>
<evidence type="ECO:0000256" key="10">
    <source>
        <dbReference type="HAMAP-Rule" id="MF_02227"/>
    </source>
</evidence>
<dbReference type="PROSITE" id="PS01085">
    <property type="entry name" value="RIBUL_P_3_EPIMER_1"/>
    <property type="match status" value="1"/>
</dbReference>
<organism evidence="15 16">
    <name type="scientific">Candidatus Aquirickettsiella gammari</name>
    <dbReference type="NCBI Taxonomy" id="2016198"/>
    <lineage>
        <taxon>Bacteria</taxon>
        <taxon>Pseudomonadati</taxon>
        <taxon>Pseudomonadota</taxon>
        <taxon>Gammaproteobacteria</taxon>
        <taxon>Legionellales</taxon>
        <taxon>Coxiellaceae</taxon>
        <taxon>Candidatus Aquirickettsiella</taxon>
    </lineage>
</organism>
<keyword evidence="16" id="KW-1185">Reference proteome</keyword>
<evidence type="ECO:0000256" key="1">
    <source>
        <dbReference type="ARBA" id="ARBA00001782"/>
    </source>
</evidence>
<protein>
    <recommendedName>
        <fullName evidence="7 10">Ribulose-phosphate 3-epimerase</fullName>
        <ecNumber evidence="7 10">5.1.3.1</ecNumber>
    </recommendedName>
</protein>
<feature type="binding site" evidence="10 14">
    <location>
        <begin position="200"/>
        <end position="201"/>
    </location>
    <ligand>
        <name>substrate</name>
    </ligand>
</feature>
<dbReference type="GO" id="GO:0006098">
    <property type="term" value="P:pentose-phosphate shunt"/>
    <property type="evidence" value="ECO:0007669"/>
    <property type="project" value="UniProtKB-UniRule"/>
</dbReference>
<evidence type="ECO:0000256" key="12">
    <source>
        <dbReference type="PIRSR" id="PIRSR001461-1"/>
    </source>
</evidence>
<feature type="binding site" evidence="10 13">
    <location>
        <position position="34"/>
    </location>
    <ligand>
        <name>a divalent metal cation</name>
        <dbReference type="ChEBI" id="CHEBI:60240"/>
    </ligand>
</feature>